<evidence type="ECO:0000313" key="4">
    <source>
        <dbReference type="Proteomes" id="UP001426770"/>
    </source>
</evidence>
<dbReference type="PANTHER" id="PTHR41771:SF1">
    <property type="entry name" value="MEMBRANE PROTEIN"/>
    <property type="match status" value="1"/>
</dbReference>
<keyword evidence="2" id="KW-0472">Membrane</keyword>
<dbReference type="InterPro" id="IPR012507">
    <property type="entry name" value="YibE_F"/>
</dbReference>
<comment type="caution">
    <text evidence="3">The sequence shown here is derived from an EMBL/GenBank/DDBJ whole genome shotgun (WGS) entry which is preliminary data.</text>
</comment>
<evidence type="ECO:0000313" key="3">
    <source>
        <dbReference type="EMBL" id="GAA5517624.1"/>
    </source>
</evidence>
<feature type="transmembrane region" description="Helical" evidence="2">
    <location>
        <begin position="21"/>
        <end position="41"/>
    </location>
</feature>
<feature type="transmembrane region" description="Helical" evidence="2">
    <location>
        <begin position="175"/>
        <end position="192"/>
    </location>
</feature>
<protein>
    <recommendedName>
        <fullName evidence="5">YibE/F family protein</fullName>
    </recommendedName>
</protein>
<dbReference type="EMBL" id="BAABRR010000001">
    <property type="protein sequence ID" value="GAA5517624.1"/>
    <property type="molecule type" value="Genomic_DNA"/>
</dbReference>
<proteinExistence type="predicted"/>
<feature type="transmembrane region" description="Helical" evidence="2">
    <location>
        <begin position="301"/>
        <end position="326"/>
    </location>
</feature>
<reference evidence="3 4" key="1">
    <citation type="submission" date="2024-02" db="EMBL/GenBank/DDBJ databases">
        <title>Lysinimicrobium sediminis NBRC 112286.</title>
        <authorList>
            <person name="Ichikawa N."/>
            <person name="Katano-Makiyama Y."/>
            <person name="Hidaka K."/>
        </authorList>
    </citation>
    <scope>NUCLEOTIDE SEQUENCE [LARGE SCALE GENOMIC DNA]</scope>
    <source>
        <strain evidence="3 4">NBRC 112286</strain>
    </source>
</reference>
<keyword evidence="2" id="KW-0812">Transmembrane</keyword>
<name>A0ABP9WD95_9MICO</name>
<accession>A0ABP9WD95</accession>
<evidence type="ECO:0000256" key="2">
    <source>
        <dbReference type="SAM" id="Phobius"/>
    </source>
</evidence>
<evidence type="ECO:0000256" key="1">
    <source>
        <dbReference type="SAM" id="MobiDB-lite"/>
    </source>
</evidence>
<feature type="transmembrane region" description="Helical" evidence="2">
    <location>
        <begin position="125"/>
        <end position="143"/>
    </location>
</feature>
<feature type="transmembrane region" description="Helical" evidence="2">
    <location>
        <begin position="150"/>
        <end position="169"/>
    </location>
</feature>
<feature type="transmembrane region" description="Helical" evidence="2">
    <location>
        <begin position="346"/>
        <end position="371"/>
    </location>
</feature>
<dbReference type="RefSeq" id="WP_286215659.1">
    <property type="nucleotide sequence ID" value="NZ_AP027736.1"/>
</dbReference>
<dbReference type="Proteomes" id="UP001426770">
    <property type="component" value="Unassembled WGS sequence"/>
</dbReference>
<dbReference type="Pfam" id="PF07907">
    <property type="entry name" value="YibE_F"/>
    <property type="match status" value="1"/>
</dbReference>
<evidence type="ECO:0008006" key="5">
    <source>
        <dbReference type="Google" id="ProtNLM"/>
    </source>
</evidence>
<organism evidence="3 4">
    <name type="scientific">Demequina sediminis</name>
    <dbReference type="NCBI Taxonomy" id="1930058"/>
    <lineage>
        <taxon>Bacteria</taxon>
        <taxon>Bacillati</taxon>
        <taxon>Actinomycetota</taxon>
        <taxon>Actinomycetes</taxon>
        <taxon>Micrococcales</taxon>
        <taxon>Demequinaceae</taxon>
        <taxon>Demequina</taxon>
    </lineage>
</organism>
<sequence>MGAGHSHAETRPRATPGATRVLWALVIGVLGGVLVGAMVTWPSSWDMLGSQQFLYEDARRLDAEVVSFDESTGESVVRVTTPGAEGEREMAPTGVGSLVLEPGDQVRVVELDEGPLVFSDFERGTPILALLIVYVVLVIAVAWWRGLGALLGLAAAFGIVAFYTVPALLDGASPPLVGLVTAAGALFVLLYVAHGPNARTTTAYLGTIAGLAVTAALGTWAVTAAKIPGVPSEAEINIAFVEGRLSLQGLALCGLMIAGLGVLNDVTITQASAVWELGAARPDLGPWQLFSRGMRIGRDHIASTVYTIAFAYVGASLPLIMLVAVYDNPLSGAITSSEIAGEVVRTLVGSIGLVLAVPLTTAIGALIVGLAGEKRDDIEPGAPGDVDPERDDAAAGVAARDASAPHEAGDGTGSPARDS</sequence>
<feature type="transmembrane region" description="Helical" evidence="2">
    <location>
        <begin position="245"/>
        <end position="263"/>
    </location>
</feature>
<feature type="transmembrane region" description="Helical" evidence="2">
    <location>
        <begin position="204"/>
        <end position="225"/>
    </location>
</feature>
<gene>
    <name evidence="3" type="ORF">Lsed01_00030</name>
</gene>
<keyword evidence="2" id="KW-1133">Transmembrane helix</keyword>
<dbReference type="PANTHER" id="PTHR41771">
    <property type="entry name" value="MEMBRANE PROTEIN-RELATED"/>
    <property type="match status" value="1"/>
</dbReference>
<feature type="region of interest" description="Disordered" evidence="1">
    <location>
        <begin position="375"/>
        <end position="419"/>
    </location>
</feature>
<keyword evidence="4" id="KW-1185">Reference proteome</keyword>